<feature type="domain" description="Alcohol dehydrogenase iron-type/glycerol dehydrogenase GldA" evidence="10">
    <location>
        <begin position="45"/>
        <end position="170"/>
    </location>
</feature>
<keyword evidence="1 8" id="KW-0479">Metal-binding</keyword>
<evidence type="ECO:0000256" key="6">
    <source>
        <dbReference type="ARBA" id="ARBA00040132"/>
    </source>
</evidence>
<dbReference type="Gene3D" id="3.40.50.1970">
    <property type="match status" value="1"/>
</dbReference>
<organism evidence="11 12">
    <name type="scientific">Aerococcus viridans</name>
    <dbReference type="NCBI Taxonomy" id="1377"/>
    <lineage>
        <taxon>Bacteria</taxon>
        <taxon>Bacillati</taxon>
        <taxon>Bacillota</taxon>
        <taxon>Bacilli</taxon>
        <taxon>Lactobacillales</taxon>
        <taxon>Aerococcaceae</taxon>
        <taxon>Aerococcus</taxon>
    </lineage>
</organism>
<reference evidence="11 12" key="1">
    <citation type="journal article" date="2016" name="Genome Announc.">
        <title>Complete Genome Sequences of Aerococcus christensenii CCUG 28831T, Aerococcus sanguinicola CCUG 43001T, Aerococcus urinae CCUG 36881T, Aerococcus urinaeequi CCUG 28094T, Aerococcus urinaehominis CCUG 42038 BT, and Aerococcus viridans CCUG 4311T.</title>
        <authorList>
            <person name="Carkaci D."/>
            <person name="Dargis R."/>
            <person name="Nielsen X.C."/>
            <person name="Skovgaard O."/>
            <person name="Fuursted K."/>
            <person name="Christensen J.J."/>
        </authorList>
    </citation>
    <scope>NUCLEOTIDE SEQUENCE [LARGE SCALE GENOMIC DNA]</scope>
    <source>
        <strain evidence="11 12">CCUG4311</strain>
    </source>
</reference>
<keyword evidence="2" id="KW-0560">Oxidoreductase</keyword>
<gene>
    <name evidence="11" type="ORF">AWM76_05915</name>
</gene>
<dbReference type="KEGG" id="avs:AWM76_05915"/>
<keyword evidence="8" id="KW-0862">Zinc</keyword>
<dbReference type="SUPFAM" id="SSF56796">
    <property type="entry name" value="Dehydroquinate synthase-like"/>
    <property type="match status" value="1"/>
</dbReference>
<comment type="catalytic activity">
    <reaction evidence="7">
        <text>glycerol + NAD(+) = dihydroxyacetone + NADH + H(+)</text>
        <dbReference type="Rhea" id="RHEA:13769"/>
        <dbReference type="ChEBI" id="CHEBI:15378"/>
        <dbReference type="ChEBI" id="CHEBI:16016"/>
        <dbReference type="ChEBI" id="CHEBI:17754"/>
        <dbReference type="ChEBI" id="CHEBI:57540"/>
        <dbReference type="ChEBI" id="CHEBI:57945"/>
        <dbReference type="EC" id="1.1.1.6"/>
    </reaction>
</comment>
<feature type="binding site" evidence="8">
    <location>
        <position position="305"/>
    </location>
    <ligand>
        <name>glycerol</name>
        <dbReference type="ChEBI" id="CHEBI:17754"/>
    </ligand>
</feature>
<feature type="binding site" evidence="9">
    <location>
        <position position="159"/>
    </location>
    <ligand>
        <name>NAD(+)</name>
        <dbReference type="ChEBI" id="CHEBI:57540"/>
    </ligand>
</feature>
<feature type="binding site" evidence="9">
    <location>
        <begin position="128"/>
        <end position="132"/>
    </location>
    <ligand>
        <name>NAD(+)</name>
        <dbReference type="ChEBI" id="CHEBI:57540"/>
    </ligand>
</feature>
<dbReference type="Pfam" id="PF00465">
    <property type="entry name" value="Fe-ADH"/>
    <property type="match status" value="1"/>
</dbReference>
<sequence length="395" mass="43040">MIANRYPEKELDSSNIAILNGILIAMNLRKKEMDISISVNLPSFTIGPDAYDDIKKYAGFAGEKVAIIGGQTALEKALPRLKPAIQAAGLTITAIEWYGGEASYSNIDHLAALNQVQAADMIFAVGGGRAIDTGKTVSAKLEKPVFTFPTIASNCAPTSAVCVLYNDDHESAGSYRLHAPAVHSFSDSTIIAEAPEQYIWAGIGDAISKEMEVSFSAEGRELAYNNTIGVHIVQGANQRVLKNGLAALEAAKAHQESPAIDNILFEILGTTSYTSVLVDHDYNGHFAHSFYYGVTVLPQGERHLHGEIVSYGVLIVLQLAKKYDELKEIRDFMISVGLPTSLKALEIESDEDLKTVLDKAFTLDHIQTSPFEINRQMVEEAIRKVEKLNHSFDAL</sequence>
<proteinExistence type="predicted"/>
<evidence type="ECO:0000256" key="4">
    <source>
        <dbReference type="ARBA" id="ARBA00037918"/>
    </source>
</evidence>
<evidence type="ECO:0000256" key="7">
    <source>
        <dbReference type="ARBA" id="ARBA00049006"/>
    </source>
</evidence>
<keyword evidence="3 9" id="KW-0520">NAD</keyword>
<protein>
    <recommendedName>
        <fullName evidence="6">Glycerol dehydrogenase</fullName>
        <ecNumber evidence="5">1.1.1.6</ecNumber>
    </recommendedName>
</protein>
<comment type="cofactor">
    <cofactor evidence="8">
        <name>Zn(2+)</name>
        <dbReference type="ChEBI" id="CHEBI:29105"/>
    </cofactor>
    <text evidence="8">Binds 1 zinc ion per subunit.</text>
</comment>
<dbReference type="Gene3D" id="1.20.1090.10">
    <property type="entry name" value="Dehydroquinate synthase-like - alpha domain"/>
    <property type="match status" value="1"/>
</dbReference>
<dbReference type="EC" id="1.1.1.6" evidence="5"/>
<dbReference type="PANTHER" id="PTHR43616:SF5">
    <property type="entry name" value="GLYCEROL DEHYDROGENASE 1"/>
    <property type="match status" value="1"/>
</dbReference>
<dbReference type="EMBL" id="CP014164">
    <property type="protein sequence ID" value="AMC01109.1"/>
    <property type="molecule type" value="Genomic_DNA"/>
</dbReference>
<feature type="binding site" evidence="9">
    <location>
        <position position="165"/>
    </location>
    <ligand>
        <name>NAD(+)</name>
        <dbReference type="ChEBI" id="CHEBI:57540"/>
    </ligand>
</feature>
<dbReference type="Proteomes" id="UP000066986">
    <property type="component" value="Chromosome"/>
</dbReference>
<dbReference type="PIRSF" id="PIRSF000112">
    <property type="entry name" value="Glycerol_dehydrogenase"/>
    <property type="match status" value="1"/>
</dbReference>
<dbReference type="GO" id="GO:0046872">
    <property type="term" value="F:metal ion binding"/>
    <property type="evidence" value="ECO:0007669"/>
    <property type="project" value="UniProtKB-KW"/>
</dbReference>
<dbReference type="InterPro" id="IPR016205">
    <property type="entry name" value="Glycerol_DH"/>
</dbReference>
<comment type="pathway">
    <text evidence="4">Polyol metabolism; glycerol fermentation; glycerone phosphate from glycerol (oxidative route): step 1/2.</text>
</comment>
<dbReference type="PANTHER" id="PTHR43616">
    <property type="entry name" value="GLYCEROL DEHYDROGENASE"/>
    <property type="match status" value="1"/>
</dbReference>
<accession>A0AAU8U3L5</accession>
<evidence type="ECO:0000256" key="2">
    <source>
        <dbReference type="ARBA" id="ARBA00023002"/>
    </source>
</evidence>
<evidence type="ECO:0000256" key="8">
    <source>
        <dbReference type="PIRSR" id="PIRSR000112-1"/>
    </source>
</evidence>
<evidence type="ECO:0000256" key="5">
    <source>
        <dbReference type="ARBA" id="ARBA00039147"/>
    </source>
</evidence>
<evidence type="ECO:0000256" key="3">
    <source>
        <dbReference type="ARBA" id="ARBA00023027"/>
    </source>
</evidence>
<dbReference type="GO" id="GO:0008888">
    <property type="term" value="F:glycerol dehydrogenase (NAD+) activity"/>
    <property type="evidence" value="ECO:0007669"/>
    <property type="project" value="UniProtKB-EC"/>
</dbReference>
<dbReference type="InterPro" id="IPR001670">
    <property type="entry name" value="ADH_Fe/GldA"/>
</dbReference>
<dbReference type="AlphaFoldDB" id="A0AAU8U3L5"/>
<reference evidence="12" key="2">
    <citation type="submission" date="2016-01" db="EMBL/GenBank/DDBJ databases">
        <title>Six Aerococcus type strain genome sequencing and assembly using PacBio and Illumina Hiseq.</title>
        <authorList>
            <person name="Carkaci D."/>
            <person name="Dargis R."/>
            <person name="Nielsen X.C."/>
            <person name="Skovgaard O."/>
            <person name="Fuursted K."/>
            <person name="Christensen J.J."/>
        </authorList>
    </citation>
    <scope>NUCLEOTIDE SEQUENCE [LARGE SCALE GENOMIC DNA]</scope>
    <source>
        <strain evidence="12">CCUG4311</strain>
    </source>
</reference>
<evidence type="ECO:0000256" key="1">
    <source>
        <dbReference type="ARBA" id="ARBA00022723"/>
    </source>
</evidence>
<evidence type="ECO:0000313" key="11">
    <source>
        <dbReference type="EMBL" id="AMC01109.1"/>
    </source>
</evidence>
<feature type="binding site" evidence="8">
    <location>
        <position position="288"/>
    </location>
    <ligand>
        <name>glycerol</name>
        <dbReference type="ChEBI" id="CHEBI:17754"/>
    </ligand>
</feature>
<evidence type="ECO:0000259" key="10">
    <source>
        <dbReference type="Pfam" id="PF00465"/>
    </source>
</evidence>
<feature type="binding site" evidence="8">
    <location>
        <position position="205"/>
    </location>
    <ligand>
        <name>glycerol</name>
        <dbReference type="ChEBI" id="CHEBI:17754"/>
    </ligand>
</feature>
<dbReference type="CDD" id="cd08171">
    <property type="entry name" value="GlyDH-like"/>
    <property type="match status" value="1"/>
</dbReference>
<feature type="binding site" evidence="9">
    <location>
        <begin position="150"/>
        <end position="153"/>
    </location>
    <ligand>
        <name>NAD(+)</name>
        <dbReference type="ChEBI" id="CHEBI:57540"/>
    </ligand>
</feature>
<name>A0AAU8U3L5_9LACT</name>
<evidence type="ECO:0000313" key="12">
    <source>
        <dbReference type="Proteomes" id="UP000066986"/>
    </source>
</evidence>
<evidence type="ECO:0000256" key="9">
    <source>
        <dbReference type="PIRSR" id="PIRSR000112-3"/>
    </source>
</evidence>